<organism evidence="10 11">
    <name type="scientific">Candidatus Monoglobus merdigallinarum</name>
    <dbReference type="NCBI Taxonomy" id="2838698"/>
    <lineage>
        <taxon>Bacteria</taxon>
        <taxon>Bacillati</taxon>
        <taxon>Bacillota</taxon>
        <taxon>Clostridia</taxon>
        <taxon>Monoglobales</taxon>
        <taxon>Monoglobaceae</taxon>
        <taxon>Monoglobus</taxon>
    </lineage>
</organism>
<dbReference type="AlphaFoldDB" id="A0A9D1PNY1"/>
<keyword evidence="8" id="KW-1133">Transmembrane helix</keyword>
<dbReference type="InterPro" id="IPR019533">
    <property type="entry name" value="Peptidase_S26"/>
</dbReference>
<dbReference type="PROSITE" id="PS00501">
    <property type="entry name" value="SPASE_I_1"/>
    <property type="match status" value="1"/>
</dbReference>
<feature type="transmembrane region" description="Helical" evidence="8">
    <location>
        <begin position="7"/>
        <end position="30"/>
    </location>
</feature>
<comment type="subcellular location">
    <subcellularLocation>
        <location evidence="2">Cell membrane</location>
        <topology evidence="2">Single-pass type II membrane protein</topology>
    </subcellularLocation>
    <subcellularLocation>
        <location evidence="8">Membrane</location>
        <topology evidence="8">Single-pass type II membrane protein</topology>
    </subcellularLocation>
</comment>
<comment type="similarity">
    <text evidence="3 8">Belongs to the peptidase S26 family.</text>
</comment>
<gene>
    <name evidence="10" type="primary">lepB</name>
    <name evidence="10" type="ORF">H9900_00720</name>
</gene>
<name>A0A9D1PNY1_9FIRM</name>
<dbReference type="CDD" id="cd06530">
    <property type="entry name" value="S26_SPase_I"/>
    <property type="match status" value="1"/>
</dbReference>
<evidence type="ECO:0000256" key="2">
    <source>
        <dbReference type="ARBA" id="ARBA00004401"/>
    </source>
</evidence>
<dbReference type="SUPFAM" id="SSF51306">
    <property type="entry name" value="LexA/Signal peptidase"/>
    <property type="match status" value="1"/>
</dbReference>
<dbReference type="Pfam" id="PF10502">
    <property type="entry name" value="Peptidase_S26"/>
    <property type="match status" value="1"/>
</dbReference>
<accession>A0A9D1PNY1</accession>
<keyword evidence="6 8" id="KW-0378">Hydrolase</keyword>
<dbReference type="PANTHER" id="PTHR43390">
    <property type="entry name" value="SIGNAL PEPTIDASE I"/>
    <property type="match status" value="1"/>
</dbReference>
<dbReference type="PRINTS" id="PR00727">
    <property type="entry name" value="LEADERPTASE"/>
</dbReference>
<feature type="active site" evidence="7">
    <location>
        <position position="76"/>
    </location>
</feature>
<proteinExistence type="inferred from homology"/>
<dbReference type="GO" id="GO:0009003">
    <property type="term" value="F:signal peptidase activity"/>
    <property type="evidence" value="ECO:0007669"/>
    <property type="project" value="UniProtKB-EC"/>
</dbReference>
<evidence type="ECO:0000313" key="11">
    <source>
        <dbReference type="Proteomes" id="UP000824162"/>
    </source>
</evidence>
<keyword evidence="5 8" id="KW-0645">Protease</keyword>
<sequence>MLKEVRDWVIAIAVAVVLALLIRNFVFTLVQVQGHSMEPTLQENDRLYVNRLFYTPKKGDVVIFEPASDPNRPYIKRVIATEGDTVYIDFETGDVYVNDEVIDEPYINGRTTHSGSYINMLISEGAYSRDNPIVVEKDKIFVMGDNRNNSKDSREIGQVPKDELLGGAVFRFWPLNKFGSVTYKTTASYLIEDENMNFAYAAE</sequence>
<evidence type="ECO:0000256" key="3">
    <source>
        <dbReference type="ARBA" id="ARBA00009370"/>
    </source>
</evidence>
<feature type="domain" description="Peptidase S26" evidence="9">
    <location>
        <begin position="6"/>
        <end position="173"/>
    </location>
</feature>
<reference evidence="10" key="1">
    <citation type="journal article" date="2021" name="PeerJ">
        <title>Extensive microbial diversity within the chicken gut microbiome revealed by metagenomics and culture.</title>
        <authorList>
            <person name="Gilroy R."/>
            <person name="Ravi A."/>
            <person name="Getino M."/>
            <person name="Pursley I."/>
            <person name="Horton D.L."/>
            <person name="Alikhan N.F."/>
            <person name="Baker D."/>
            <person name="Gharbi K."/>
            <person name="Hall N."/>
            <person name="Watson M."/>
            <person name="Adriaenssens E.M."/>
            <person name="Foster-Nyarko E."/>
            <person name="Jarju S."/>
            <person name="Secka A."/>
            <person name="Antonio M."/>
            <person name="Oren A."/>
            <person name="Chaudhuri R.R."/>
            <person name="La Ragione R."/>
            <person name="Hildebrand F."/>
            <person name="Pallen M.J."/>
        </authorList>
    </citation>
    <scope>NUCLEOTIDE SEQUENCE</scope>
    <source>
        <strain evidence="10">5790</strain>
    </source>
</reference>
<dbReference type="Gene3D" id="2.10.109.10">
    <property type="entry name" value="Umud Fragment, subunit A"/>
    <property type="match status" value="1"/>
</dbReference>
<dbReference type="NCBIfam" id="TIGR02227">
    <property type="entry name" value="sigpep_I_bact"/>
    <property type="match status" value="1"/>
</dbReference>
<reference evidence="10" key="2">
    <citation type="submission" date="2021-04" db="EMBL/GenBank/DDBJ databases">
        <authorList>
            <person name="Gilroy R."/>
        </authorList>
    </citation>
    <scope>NUCLEOTIDE SEQUENCE</scope>
    <source>
        <strain evidence="10">5790</strain>
    </source>
</reference>
<dbReference type="PROSITE" id="PS00761">
    <property type="entry name" value="SPASE_I_3"/>
    <property type="match status" value="1"/>
</dbReference>
<dbReference type="GO" id="GO:0006465">
    <property type="term" value="P:signal peptide processing"/>
    <property type="evidence" value="ECO:0007669"/>
    <property type="project" value="InterPro"/>
</dbReference>
<comment type="catalytic activity">
    <reaction evidence="1 8">
        <text>Cleavage of hydrophobic, N-terminal signal or leader sequences from secreted and periplasmic proteins.</text>
        <dbReference type="EC" id="3.4.21.89"/>
    </reaction>
</comment>
<dbReference type="GO" id="GO:0004252">
    <property type="term" value="F:serine-type endopeptidase activity"/>
    <property type="evidence" value="ECO:0007669"/>
    <property type="project" value="InterPro"/>
</dbReference>
<keyword evidence="8" id="KW-0812">Transmembrane</keyword>
<protein>
    <recommendedName>
        <fullName evidence="4 8">Signal peptidase I</fullName>
        <ecNumber evidence="4 8">3.4.21.89</ecNumber>
    </recommendedName>
</protein>
<dbReference type="GO" id="GO:0005886">
    <property type="term" value="C:plasma membrane"/>
    <property type="evidence" value="ECO:0007669"/>
    <property type="project" value="UniProtKB-SubCell"/>
</dbReference>
<evidence type="ECO:0000259" key="9">
    <source>
        <dbReference type="Pfam" id="PF10502"/>
    </source>
</evidence>
<dbReference type="Proteomes" id="UP000824162">
    <property type="component" value="Unassembled WGS sequence"/>
</dbReference>
<dbReference type="InterPro" id="IPR019756">
    <property type="entry name" value="Pept_S26A_signal_pept_1_Ser-AS"/>
</dbReference>
<feature type="active site" evidence="7">
    <location>
        <position position="36"/>
    </location>
</feature>
<evidence type="ECO:0000256" key="7">
    <source>
        <dbReference type="PIRSR" id="PIRSR600223-1"/>
    </source>
</evidence>
<dbReference type="InterPro" id="IPR000223">
    <property type="entry name" value="Pept_S26A_signal_pept_1"/>
</dbReference>
<dbReference type="EMBL" id="DXIJ01000011">
    <property type="protein sequence ID" value="HIV85314.1"/>
    <property type="molecule type" value="Genomic_DNA"/>
</dbReference>
<dbReference type="InterPro" id="IPR036286">
    <property type="entry name" value="LexA/Signal_pep-like_sf"/>
</dbReference>
<keyword evidence="8" id="KW-0472">Membrane</keyword>
<evidence type="ECO:0000256" key="1">
    <source>
        <dbReference type="ARBA" id="ARBA00000677"/>
    </source>
</evidence>
<comment type="caution">
    <text evidence="10">The sequence shown here is derived from an EMBL/GenBank/DDBJ whole genome shotgun (WGS) entry which is preliminary data.</text>
</comment>
<evidence type="ECO:0000256" key="8">
    <source>
        <dbReference type="RuleBase" id="RU362042"/>
    </source>
</evidence>
<dbReference type="InterPro" id="IPR019758">
    <property type="entry name" value="Pept_S26A_signal_pept_1_CS"/>
</dbReference>
<dbReference type="EC" id="3.4.21.89" evidence="4 8"/>
<evidence type="ECO:0000313" key="10">
    <source>
        <dbReference type="EMBL" id="HIV85314.1"/>
    </source>
</evidence>
<dbReference type="PANTHER" id="PTHR43390:SF1">
    <property type="entry name" value="CHLOROPLAST PROCESSING PEPTIDASE"/>
    <property type="match status" value="1"/>
</dbReference>
<evidence type="ECO:0000256" key="5">
    <source>
        <dbReference type="ARBA" id="ARBA00022670"/>
    </source>
</evidence>
<evidence type="ECO:0000256" key="4">
    <source>
        <dbReference type="ARBA" id="ARBA00013208"/>
    </source>
</evidence>
<evidence type="ECO:0000256" key="6">
    <source>
        <dbReference type="ARBA" id="ARBA00022801"/>
    </source>
</evidence>